<reference evidence="1" key="1">
    <citation type="submission" date="2021-08" db="EMBL/GenBank/DDBJ databases">
        <title>The first chromosome-level gecko genome reveals the dynamic sex chromosomes of Neotropical dwarf geckos (Sphaerodactylidae: Sphaerodactylus).</title>
        <authorList>
            <person name="Pinto B.J."/>
            <person name="Keating S.E."/>
            <person name="Gamble T."/>
        </authorList>
    </citation>
    <scope>NUCLEOTIDE SEQUENCE</scope>
    <source>
        <strain evidence="1">TG3544</strain>
    </source>
</reference>
<evidence type="ECO:0000313" key="1">
    <source>
        <dbReference type="EMBL" id="KAH7997663.1"/>
    </source>
</evidence>
<gene>
    <name evidence="1" type="primary">ROBO3_2</name>
    <name evidence="1" type="ORF">K3G42_004977</name>
</gene>
<sequence>MLRYLLQTLLQMNLFADSLAAGDALANSSELLLGLNSSALAALGPGLLDLGNATSSLNELNAGIAVEYAARARCF</sequence>
<dbReference type="Proteomes" id="UP000827872">
    <property type="component" value="Linkage Group LG12"/>
</dbReference>
<comment type="caution">
    <text evidence="1">The sequence shown here is derived from an EMBL/GenBank/DDBJ whole genome shotgun (WGS) entry which is preliminary data.</text>
</comment>
<name>A0ACB8EYY1_9SAUR</name>
<accession>A0ACB8EYY1</accession>
<keyword evidence="2" id="KW-1185">Reference proteome</keyword>
<dbReference type="EMBL" id="CM037625">
    <property type="protein sequence ID" value="KAH7997663.1"/>
    <property type="molecule type" value="Genomic_DNA"/>
</dbReference>
<protein>
    <submittedName>
        <fullName evidence="1">Roundabout 3</fullName>
    </submittedName>
</protein>
<proteinExistence type="predicted"/>
<evidence type="ECO:0000313" key="2">
    <source>
        <dbReference type="Proteomes" id="UP000827872"/>
    </source>
</evidence>
<organism evidence="1 2">
    <name type="scientific">Sphaerodactylus townsendi</name>
    <dbReference type="NCBI Taxonomy" id="933632"/>
    <lineage>
        <taxon>Eukaryota</taxon>
        <taxon>Metazoa</taxon>
        <taxon>Chordata</taxon>
        <taxon>Craniata</taxon>
        <taxon>Vertebrata</taxon>
        <taxon>Euteleostomi</taxon>
        <taxon>Lepidosauria</taxon>
        <taxon>Squamata</taxon>
        <taxon>Bifurcata</taxon>
        <taxon>Gekkota</taxon>
        <taxon>Sphaerodactylidae</taxon>
        <taxon>Sphaerodactylus</taxon>
    </lineage>
</organism>